<keyword evidence="1" id="KW-0489">Methyltransferase</keyword>
<dbReference type="PANTHER" id="PTHR46165">
    <property type="entry name" value="SET AND MYND DOMAIN-CONTAINING PROTEIN 4"/>
    <property type="match status" value="1"/>
</dbReference>
<dbReference type="PROSITE" id="PS50280">
    <property type="entry name" value="SET"/>
    <property type="match status" value="1"/>
</dbReference>
<evidence type="ECO:0000259" key="4">
    <source>
        <dbReference type="PROSITE" id="PS50280"/>
    </source>
</evidence>
<dbReference type="GO" id="GO:0008757">
    <property type="term" value="F:S-adenosylmethionine-dependent methyltransferase activity"/>
    <property type="evidence" value="ECO:0007669"/>
    <property type="project" value="UniProtKB-ARBA"/>
</dbReference>
<evidence type="ECO:0000313" key="5">
    <source>
        <dbReference type="EMBL" id="KAJ3645435.1"/>
    </source>
</evidence>
<evidence type="ECO:0000256" key="2">
    <source>
        <dbReference type="ARBA" id="ARBA00022679"/>
    </source>
</evidence>
<dbReference type="GO" id="GO:0008170">
    <property type="term" value="F:N-methyltransferase activity"/>
    <property type="evidence" value="ECO:0007669"/>
    <property type="project" value="UniProtKB-ARBA"/>
</dbReference>
<dbReference type="AlphaFoldDB" id="A0AA38HX96"/>
<dbReference type="GO" id="GO:0005737">
    <property type="term" value="C:cytoplasm"/>
    <property type="evidence" value="ECO:0007669"/>
    <property type="project" value="TreeGrafter"/>
</dbReference>
<evidence type="ECO:0000256" key="3">
    <source>
        <dbReference type="ARBA" id="ARBA00022691"/>
    </source>
</evidence>
<dbReference type="GO" id="GO:0005634">
    <property type="term" value="C:nucleus"/>
    <property type="evidence" value="ECO:0007669"/>
    <property type="project" value="TreeGrafter"/>
</dbReference>
<dbReference type="GO" id="GO:0032259">
    <property type="term" value="P:methylation"/>
    <property type="evidence" value="ECO:0007669"/>
    <property type="project" value="UniProtKB-KW"/>
</dbReference>
<dbReference type="SUPFAM" id="SSF144232">
    <property type="entry name" value="HIT/MYND zinc finger-like"/>
    <property type="match status" value="1"/>
</dbReference>
<dbReference type="PANTHER" id="PTHR46165:SF6">
    <property type="entry name" value="SET AND MYND DOMAIN-CONTAINING PROTEIN 4-LIKE PROTEIN"/>
    <property type="match status" value="1"/>
</dbReference>
<keyword evidence="6" id="KW-1185">Reference proteome</keyword>
<dbReference type="GO" id="GO:0008276">
    <property type="term" value="F:protein methyltransferase activity"/>
    <property type="evidence" value="ECO:0007669"/>
    <property type="project" value="UniProtKB-ARBA"/>
</dbReference>
<dbReference type="EMBL" id="JALNTZ010000007">
    <property type="protein sequence ID" value="KAJ3645435.1"/>
    <property type="molecule type" value="Genomic_DNA"/>
</dbReference>
<evidence type="ECO:0000256" key="1">
    <source>
        <dbReference type="ARBA" id="ARBA00022603"/>
    </source>
</evidence>
<accession>A0AA38HX96</accession>
<dbReference type="Pfam" id="PF00856">
    <property type="entry name" value="SET"/>
    <property type="match status" value="1"/>
</dbReference>
<name>A0AA38HX96_9CUCU</name>
<gene>
    <name evidence="5" type="ORF">Zmor_023093</name>
</gene>
<dbReference type="InterPro" id="IPR046341">
    <property type="entry name" value="SET_dom_sf"/>
</dbReference>
<dbReference type="Gene3D" id="1.10.220.160">
    <property type="match status" value="1"/>
</dbReference>
<proteinExistence type="predicted"/>
<protein>
    <recommendedName>
        <fullName evidence="4">SET domain-containing protein</fullName>
    </recommendedName>
</protein>
<evidence type="ECO:0000313" key="6">
    <source>
        <dbReference type="Proteomes" id="UP001168821"/>
    </source>
</evidence>
<keyword evidence="2" id="KW-0808">Transferase</keyword>
<dbReference type="Gene3D" id="1.25.40.10">
    <property type="entry name" value="Tetratricopeptide repeat domain"/>
    <property type="match status" value="1"/>
</dbReference>
<dbReference type="SUPFAM" id="SSF82199">
    <property type="entry name" value="SET domain"/>
    <property type="match status" value="1"/>
</dbReference>
<dbReference type="GO" id="GO:0042826">
    <property type="term" value="F:histone deacetylase binding"/>
    <property type="evidence" value="ECO:0007669"/>
    <property type="project" value="TreeGrafter"/>
</dbReference>
<reference evidence="5" key="1">
    <citation type="journal article" date="2023" name="G3 (Bethesda)">
        <title>Whole genome assemblies of Zophobas morio and Tenebrio molitor.</title>
        <authorList>
            <person name="Kaur S."/>
            <person name="Stinson S.A."/>
            <person name="diCenzo G.C."/>
        </authorList>
    </citation>
    <scope>NUCLEOTIDE SEQUENCE</scope>
    <source>
        <strain evidence="5">QUZm001</strain>
    </source>
</reference>
<dbReference type="InterPro" id="IPR052097">
    <property type="entry name" value="SET-MYND_domain_protein"/>
</dbReference>
<comment type="caution">
    <text evidence="5">The sequence shown here is derived from an EMBL/GenBank/DDBJ whole genome shotgun (WGS) entry which is preliminary data.</text>
</comment>
<keyword evidence="3" id="KW-0949">S-adenosyl-L-methionine</keyword>
<dbReference type="InterPro" id="IPR011990">
    <property type="entry name" value="TPR-like_helical_dom_sf"/>
</dbReference>
<organism evidence="5 6">
    <name type="scientific">Zophobas morio</name>
    <dbReference type="NCBI Taxonomy" id="2755281"/>
    <lineage>
        <taxon>Eukaryota</taxon>
        <taxon>Metazoa</taxon>
        <taxon>Ecdysozoa</taxon>
        <taxon>Arthropoda</taxon>
        <taxon>Hexapoda</taxon>
        <taxon>Insecta</taxon>
        <taxon>Pterygota</taxon>
        <taxon>Neoptera</taxon>
        <taxon>Endopterygota</taxon>
        <taxon>Coleoptera</taxon>
        <taxon>Polyphaga</taxon>
        <taxon>Cucujiformia</taxon>
        <taxon>Tenebrionidae</taxon>
        <taxon>Zophobas</taxon>
    </lineage>
</organism>
<dbReference type="Gene3D" id="2.170.270.10">
    <property type="entry name" value="SET domain"/>
    <property type="match status" value="1"/>
</dbReference>
<feature type="domain" description="SET" evidence="4">
    <location>
        <begin position="187"/>
        <end position="447"/>
    </location>
</feature>
<dbReference type="Gene3D" id="6.10.140.2220">
    <property type="match status" value="1"/>
</dbReference>
<sequence>MANFLYAQTTPLFLLSRLGSLNPHFDMSRYLEKFGRLETNLDRVNFVYKDLRKFKLFPKSVKCGKSDAESQGLRERGNEAFGEGGYRLALERYTASLAAAKGPGFLALAFANRSACLYKLGRFQECLTDIERAFANNYPERLKPKLIERRKNAEKLLASSKPPQPYHEDTPEFAEFEKHPKIQCAKNCVEIKRNDEFGRHVVATRDITIGEILCVENPYAIILTDDPLIHCAMCLELCYNTIPCDNCLFLLFCSEECKNKANSTFHKYECPILASLVDCGIRDTELVALRVAISARGDYESLSSPNPNVDEEEVYCSNRYKEIHNLMPATDKQDVNDLFEQAVTAALMYHFLRGLTDFFNNDDMKRVFKEVVLLQIQIVDLNQRGLDEKRKLCDSETENFAIGIYAFTSLFNHSCCPNVEQTMYGSAMVLRSVNTIKKDQQCFISYG</sequence>
<dbReference type="InterPro" id="IPR001214">
    <property type="entry name" value="SET_dom"/>
</dbReference>
<dbReference type="SUPFAM" id="SSF48452">
    <property type="entry name" value="TPR-like"/>
    <property type="match status" value="1"/>
</dbReference>
<dbReference type="Proteomes" id="UP001168821">
    <property type="component" value="Unassembled WGS sequence"/>
</dbReference>